<dbReference type="InterPro" id="IPR029062">
    <property type="entry name" value="Class_I_gatase-like"/>
</dbReference>
<evidence type="ECO:0000313" key="3">
    <source>
        <dbReference type="EMBL" id="MFH6983121.1"/>
    </source>
</evidence>
<keyword evidence="3" id="KW-0645">Protease</keyword>
<name>A0ABW7N715_9BACT</name>
<accession>A0ABW7N715</accession>
<feature type="domain" description="Peptidase M14" evidence="2">
    <location>
        <begin position="51"/>
        <end position="347"/>
    </location>
</feature>
<evidence type="ECO:0000259" key="2">
    <source>
        <dbReference type="PROSITE" id="PS52035"/>
    </source>
</evidence>
<dbReference type="EMBL" id="JBIPKE010000014">
    <property type="protein sequence ID" value="MFH6983121.1"/>
    <property type="molecule type" value="Genomic_DNA"/>
</dbReference>
<dbReference type="PROSITE" id="PS52035">
    <property type="entry name" value="PEPTIDASE_M14"/>
    <property type="match status" value="1"/>
</dbReference>
<feature type="active site" description="Proton donor/acceptor" evidence="1">
    <location>
        <position position="325"/>
    </location>
</feature>
<dbReference type="SMART" id="SM00631">
    <property type="entry name" value="Zn_pept"/>
    <property type="match status" value="1"/>
</dbReference>
<dbReference type="Gene3D" id="3.40.50.880">
    <property type="match status" value="1"/>
</dbReference>
<protein>
    <submittedName>
        <fullName evidence="3">M14 family zinc carboxypeptidase</fullName>
    </submittedName>
</protein>
<dbReference type="Gene3D" id="3.40.630.10">
    <property type="entry name" value="Zn peptidases"/>
    <property type="match status" value="1"/>
</dbReference>
<keyword evidence="3" id="KW-0121">Carboxypeptidase</keyword>
<dbReference type="Proteomes" id="UP001610063">
    <property type="component" value="Unassembled WGS sequence"/>
</dbReference>
<dbReference type="SUPFAM" id="SSF53187">
    <property type="entry name" value="Zn-dependent exopeptidases"/>
    <property type="match status" value="1"/>
</dbReference>
<evidence type="ECO:0000313" key="4">
    <source>
        <dbReference type="Proteomes" id="UP001610063"/>
    </source>
</evidence>
<dbReference type="Pfam" id="PF00246">
    <property type="entry name" value="Peptidase_M14"/>
    <property type="match status" value="1"/>
</dbReference>
<proteinExistence type="inferred from homology"/>
<dbReference type="RefSeq" id="WP_395416695.1">
    <property type="nucleotide sequence ID" value="NZ_JBIPKE010000014.1"/>
</dbReference>
<reference evidence="3 4" key="1">
    <citation type="journal article" date="2013" name="Int. J. Syst. Evol. Microbiol.">
        <title>Marinoscillum luteum sp. nov., isolated from marine sediment.</title>
        <authorList>
            <person name="Cha I.T."/>
            <person name="Park S.J."/>
            <person name="Kim S.J."/>
            <person name="Kim J.G."/>
            <person name="Jung M.Y."/>
            <person name="Shin K.S."/>
            <person name="Kwon K.K."/>
            <person name="Yang S.H."/>
            <person name="Seo Y.S."/>
            <person name="Rhee S.K."/>
        </authorList>
    </citation>
    <scope>NUCLEOTIDE SEQUENCE [LARGE SCALE GENOMIC DNA]</scope>
    <source>
        <strain evidence="3 4">KCTC 23939</strain>
    </source>
</reference>
<keyword evidence="4" id="KW-1185">Reference proteome</keyword>
<sequence>MKKLILSLVLLFLAWITLGQTPIEDYLPQNVSYDLAIPTPEEILGYEVGEWHVSHDQLVSYMRELARVSDRIALQEYGHSYEHRPLMVLVITSPENHLNLEAIRSEHVQLANTKGSPSDDSKLVHYMGYSVHGNEASGSNAALLAAYYLAAAQGPWVDRLLSETVILLDPSFNPDGLQRFSTWVNMHKSANLVSDPSSREFDEAWPGGRTNHYWFDLNRDWMPVQHPESKGRLSLYHRWKPNILTDHHEMGSNSTFFFQPGVPSRKYPLTPQNNVTLTEKIAQYHAAALDSVGSLYYSKEGFDDFYVGKGSTYPDMNGAVGILFEQASARGHLQENQFGSIGFPEAIRNHFVTSLSTLKAANDLRADLLKHQSLFYQESIKLAGADPVKAYIFGSEGDPARAFHLMEVLHRHDILIYPVEKNIKKGTQAYSTGSYVIPTNQPQYRLIKALFETRTSFQDSLFYDVSTWTLPLAFNLKYDELGARDYVQTQLGEVIATPQFPKGRVVGSSDYAYLFEPNGYYTPRAIMRLLKAGIVTEVNHSIHTDRDRSYARGSIVIPVGVQRDKRDIIEAIIQEIAVLDGINVYGLNTGLAIGGSDLGTRQAEVLTMPKVAVLVGDGVDSNEAGEVWHLLDQRMDMQVTLLPVEALNRTDLSRYNRIVMTDGNYRAITDTGVENLKQWVTRGGVIVSWKRGGKWLSDKEMSKVQYAKAVPDTTGYKKYLELDQNRGAQVVGGAIFEARVDLGHPLSYGLESAQIPLFRDHSLMMKKASNPYAYPIVYLDTPLLSGYISDERLKQISATPAVTISALRKGRIITFADNPNFRAFWYGTNKLFLNALFFGQTISSGAAEE</sequence>
<keyword evidence="3" id="KW-0378">Hydrolase</keyword>
<comment type="similarity">
    <text evidence="1">Belongs to the peptidase M14 family.</text>
</comment>
<dbReference type="SUPFAM" id="SSF52317">
    <property type="entry name" value="Class I glutamine amidotransferase-like"/>
    <property type="match status" value="1"/>
</dbReference>
<dbReference type="InterPro" id="IPR000834">
    <property type="entry name" value="Peptidase_M14"/>
</dbReference>
<dbReference type="GO" id="GO:0004180">
    <property type="term" value="F:carboxypeptidase activity"/>
    <property type="evidence" value="ECO:0007669"/>
    <property type="project" value="UniProtKB-KW"/>
</dbReference>
<evidence type="ECO:0000256" key="1">
    <source>
        <dbReference type="PROSITE-ProRule" id="PRU01379"/>
    </source>
</evidence>
<comment type="caution">
    <text evidence="3">The sequence shown here is derived from an EMBL/GenBank/DDBJ whole genome shotgun (WGS) entry which is preliminary data.</text>
</comment>
<organism evidence="3 4">
    <name type="scientific">Marinoscillum luteum</name>
    <dbReference type="NCBI Taxonomy" id="861051"/>
    <lineage>
        <taxon>Bacteria</taxon>
        <taxon>Pseudomonadati</taxon>
        <taxon>Bacteroidota</taxon>
        <taxon>Cytophagia</taxon>
        <taxon>Cytophagales</taxon>
        <taxon>Reichenbachiellaceae</taxon>
        <taxon>Marinoscillum</taxon>
    </lineage>
</organism>
<gene>
    <name evidence="3" type="ORF">ACHKAR_06705</name>
</gene>